<evidence type="ECO:0000313" key="2">
    <source>
        <dbReference type="EMBL" id="KAJ9156947.1"/>
    </source>
</evidence>
<proteinExistence type="predicted"/>
<accession>A0AA38RUI8</accession>
<feature type="region of interest" description="Disordered" evidence="1">
    <location>
        <begin position="1"/>
        <end position="55"/>
    </location>
</feature>
<gene>
    <name evidence="2" type="ORF">NKR19_g4023</name>
</gene>
<protein>
    <submittedName>
        <fullName evidence="2">Uncharacterized protein</fullName>
    </submittedName>
</protein>
<feature type="compositionally biased region" description="Polar residues" evidence="1">
    <location>
        <begin position="18"/>
        <end position="39"/>
    </location>
</feature>
<organism evidence="2 3">
    <name type="scientific">Coniochaeta hoffmannii</name>
    <dbReference type="NCBI Taxonomy" id="91930"/>
    <lineage>
        <taxon>Eukaryota</taxon>
        <taxon>Fungi</taxon>
        <taxon>Dikarya</taxon>
        <taxon>Ascomycota</taxon>
        <taxon>Pezizomycotina</taxon>
        <taxon>Sordariomycetes</taxon>
        <taxon>Sordariomycetidae</taxon>
        <taxon>Coniochaetales</taxon>
        <taxon>Coniochaetaceae</taxon>
        <taxon>Coniochaeta</taxon>
    </lineage>
</organism>
<dbReference type="AlphaFoldDB" id="A0AA38RUI8"/>
<evidence type="ECO:0000313" key="3">
    <source>
        <dbReference type="Proteomes" id="UP001174691"/>
    </source>
</evidence>
<keyword evidence="3" id="KW-1185">Reference proteome</keyword>
<dbReference type="EMBL" id="JANBVN010000048">
    <property type="protein sequence ID" value="KAJ9156947.1"/>
    <property type="molecule type" value="Genomic_DNA"/>
</dbReference>
<comment type="caution">
    <text evidence="2">The sequence shown here is derived from an EMBL/GenBank/DDBJ whole genome shotgun (WGS) entry which is preliminary data.</text>
</comment>
<name>A0AA38RUI8_9PEZI</name>
<evidence type="ECO:0000256" key="1">
    <source>
        <dbReference type="SAM" id="MobiDB-lite"/>
    </source>
</evidence>
<reference evidence="2" key="1">
    <citation type="submission" date="2022-07" db="EMBL/GenBank/DDBJ databases">
        <title>Fungi with potential for degradation of polypropylene.</title>
        <authorList>
            <person name="Gostincar C."/>
        </authorList>
    </citation>
    <scope>NUCLEOTIDE SEQUENCE</scope>
    <source>
        <strain evidence="2">EXF-13287</strain>
    </source>
</reference>
<dbReference type="Proteomes" id="UP001174691">
    <property type="component" value="Unassembled WGS sequence"/>
</dbReference>
<sequence length="99" mass="10780">MTPSRAPLNRLTIPAPRAQTTTRRPLSSTAARLTTTGSPDPNKPASFSLKQQLGGSPRARAVVYTGIAALALVEGAWYYNFVPKVLGWEEKKEKNEQAQ</sequence>